<organism evidence="1 2">
    <name type="scientific">Paenibacillus dendrobii</name>
    <dbReference type="NCBI Taxonomy" id="2691084"/>
    <lineage>
        <taxon>Bacteria</taxon>
        <taxon>Bacillati</taxon>
        <taxon>Bacillota</taxon>
        <taxon>Bacilli</taxon>
        <taxon>Bacillales</taxon>
        <taxon>Paenibacillaceae</taxon>
        <taxon>Paenibacillus</taxon>
    </lineage>
</organism>
<sequence length="116" mass="13323">MSKKLQGNGLFESSRMMLPEHREAYIQHQQHLVHRKPPLIDPQAEEEMARVMAEALYNHSPITITLFDEPEDLQLTGHVLRIDASRRQIRWGGDTGEGPEWIRLDQIIDAVAESSI</sequence>
<protein>
    <submittedName>
        <fullName evidence="1">YolD-like family protein</fullName>
    </submittedName>
</protein>
<accession>A0A7X3IKH7</accession>
<comment type="caution">
    <text evidence="1">The sequence shown here is derived from an EMBL/GenBank/DDBJ whole genome shotgun (WGS) entry which is preliminary data.</text>
</comment>
<dbReference type="EMBL" id="WUBI01000002">
    <property type="protein sequence ID" value="MWV45116.1"/>
    <property type="molecule type" value="Genomic_DNA"/>
</dbReference>
<evidence type="ECO:0000313" key="1">
    <source>
        <dbReference type="EMBL" id="MWV45116.1"/>
    </source>
</evidence>
<reference evidence="1 2" key="1">
    <citation type="submission" date="2019-12" db="EMBL/GenBank/DDBJ databases">
        <title>Paenibacillus sp. nov., an endophytic bacterium isolated from the stem of Dendrobium.</title>
        <authorList>
            <person name="Zhao R."/>
        </authorList>
    </citation>
    <scope>NUCLEOTIDE SEQUENCE [LARGE SCALE GENOMIC DNA]</scope>
    <source>
        <strain evidence="1 2">HJL G12</strain>
    </source>
</reference>
<dbReference type="Proteomes" id="UP000460318">
    <property type="component" value="Unassembled WGS sequence"/>
</dbReference>
<evidence type="ECO:0000313" key="2">
    <source>
        <dbReference type="Proteomes" id="UP000460318"/>
    </source>
</evidence>
<dbReference type="AlphaFoldDB" id="A0A7X3IKH7"/>
<proteinExistence type="predicted"/>
<name>A0A7X3IKH7_9BACL</name>
<dbReference type="RefSeq" id="WP_160498706.1">
    <property type="nucleotide sequence ID" value="NZ_WUBI01000002.1"/>
</dbReference>
<keyword evidence="2" id="KW-1185">Reference proteome</keyword>
<dbReference type="Pfam" id="PF08863">
    <property type="entry name" value="YolD"/>
    <property type="match status" value="1"/>
</dbReference>
<dbReference type="InterPro" id="IPR014962">
    <property type="entry name" value="YolD"/>
</dbReference>
<gene>
    <name evidence="1" type="ORF">GRF59_15940</name>
</gene>